<accession>A0A8E2DFD8</accession>
<evidence type="ECO:0000313" key="1">
    <source>
        <dbReference type="EMBL" id="OCH83694.1"/>
    </source>
</evidence>
<dbReference type="EMBL" id="KV722863">
    <property type="protein sequence ID" value="OCH83694.1"/>
    <property type="molecule type" value="Genomic_DNA"/>
</dbReference>
<dbReference type="AlphaFoldDB" id="A0A8E2DFD8"/>
<dbReference type="Proteomes" id="UP000250043">
    <property type="component" value="Unassembled WGS sequence"/>
</dbReference>
<name>A0A8E2DFD8_9APHY</name>
<reference evidence="1 2" key="1">
    <citation type="submission" date="2016-07" db="EMBL/GenBank/DDBJ databases">
        <title>Draft genome of the white-rot fungus Obba rivulosa 3A-2.</title>
        <authorList>
            <consortium name="DOE Joint Genome Institute"/>
            <person name="Miettinen O."/>
            <person name="Riley R."/>
            <person name="Acob R."/>
            <person name="Barry K."/>
            <person name="Cullen D."/>
            <person name="De Vries R."/>
            <person name="Hainaut M."/>
            <person name="Hatakka A."/>
            <person name="Henrissat B."/>
            <person name="Hilden K."/>
            <person name="Kuo R."/>
            <person name="Labutti K."/>
            <person name="Lipzen A."/>
            <person name="Makela M.R."/>
            <person name="Sandor L."/>
            <person name="Spatafora J.W."/>
            <person name="Grigoriev I.V."/>
            <person name="Hibbett D.S."/>
        </authorList>
    </citation>
    <scope>NUCLEOTIDE SEQUENCE [LARGE SCALE GENOMIC DNA]</scope>
    <source>
        <strain evidence="1 2">3A-2</strain>
    </source>
</reference>
<evidence type="ECO:0008006" key="3">
    <source>
        <dbReference type="Google" id="ProtNLM"/>
    </source>
</evidence>
<evidence type="ECO:0000313" key="2">
    <source>
        <dbReference type="Proteomes" id="UP000250043"/>
    </source>
</evidence>
<feature type="non-terminal residue" evidence="1">
    <location>
        <position position="205"/>
    </location>
</feature>
<sequence length="205" mass="22765">MDKDGGALEWSRSHNSEFSYEKLGLLNCACRSQDLGPSLLLRSYTVQPTDSHKFLGVILDSKLSFHHHVAYALAKGSKWVAQLRRVMRPTMGTAFRLAKRLYMGVAVPGYLYAADVFLTPLRYLEGQTRQHGSVGAINKLNRIHRQALIMVSGAMRTTATDILSAHCDILPFPLLIDKLCQRSAVRLCALPQSHPLAKHVARAAN</sequence>
<proteinExistence type="predicted"/>
<dbReference type="OrthoDB" id="2800937at2759"/>
<gene>
    <name evidence="1" type="ORF">OBBRIDRAFT_742824</name>
</gene>
<protein>
    <recommendedName>
        <fullName evidence="3">Reverse transcriptase</fullName>
    </recommendedName>
</protein>
<keyword evidence="2" id="KW-1185">Reference proteome</keyword>
<organism evidence="1 2">
    <name type="scientific">Obba rivulosa</name>
    <dbReference type="NCBI Taxonomy" id="1052685"/>
    <lineage>
        <taxon>Eukaryota</taxon>
        <taxon>Fungi</taxon>
        <taxon>Dikarya</taxon>
        <taxon>Basidiomycota</taxon>
        <taxon>Agaricomycotina</taxon>
        <taxon>Agaricomycetes</taxon>
        <taxon>Polyporales</taxon>
        <taxon>Gelatoporiaceae</taxon>
        <taxon>Obba</taxon>
    </lineage>
</organism>